<dbReference type="Proteomes" id="UP001204524">
    <property type="component" value="Unassembled WGS sequence"/>
</dbReference>
<accession>A0ABT1L0Y7</accession>
<dbReference type="InterPro" id="IPR001466">
    <property type="entry name" value="Beta-lactam-related"/>
</dbReference>
<protein>
    <submittedName>
        <fullName evidence="2">Beta-lactamase family protein</fullName>
    </submittedName>
</protein>
<gene>
    <name evidence="2" type="ORF">NCI01_15260</name>
</gene>
<comment type="caution">
    <text evidence="2">The sequence shown here is derived from an EMBL/GenBank/DDBJ whole genome shotgun (WGS) entry which is preliminary data.</text>
</comment>
<dbReference type="SUPFAM" id="SSF56601">
    <property type="entry name" value="beta-lactamase/transpeptidase-like"/>
    <property type="match status" value="1"/>
</dbReference>
<feature type="domain" description="Beta-lactamase-related" evidence="1">
    <location>
        <begin position="28"/>
        <end position="287"/>
    </location>
</feature>
<dbReference type="PANTHER" id="PTHR43283:SF7">
    <property type="entry name" value="BETA-LACTAMASE-RELATED DOMAIN-CONTAINING PROTEIN"/>
    <property type="match status" value="1"/>
</dbReference>
<dbReference type="Pfam" id="PF00144">
    <property type="entry name" value="Beta-lactamase"/>
    <property type="match status" value="1"/>
</dbReference>
<dbReference type="InterPro" id="IPR050789">
    <property type="entry name" value="Diverse_Enzym_Activities"/>
</dbReference>
<dbReference type="RefSeq" id="WP_254182356.1">
    <property type="nucleotide sequence ID" value="NZ_JANARS010000006.1"/>
</dbReference>
<evidence type="ECO:0000313" key="2">
    <source>
        <dbReference type="EMBL" id="MCP3423161.1"/>
    </source>
</evidence>
<evidence type="ECO:0000313" key="3">
    <source>
        <dbReference type="Proteomes" id="UP001204524"/>
    </source>
</evidence>
<dbReference type="EMBL" id="JANARS010000006">
    <property type="protein sequence ID" value="MCP3423161.1"/>
    <property type="molecule type" value="Genomic_DNA"/>
</dbReference>
<proteinExistence type="predicted"/>
<reference evidence="2 3" key="1">
    <citation type="submission" date="2022-06" db="EMBL/GenBank/DDBJ databases">
        <authorList>
            <person name="So Y."/>
        </authorList>
    </citation>
    <scope>NUCLEOTIDE SEQUENCE [LARGE SCALE GENOMIC DNA]</scope>
    <source>
        <strain evidence="2 3">STR3</strain>
    </source>
</reference>
<keyword evidence="3" id="KW-1185">Reference proteome</keyword>
<dbReference type="PANTHER" id="PTHR43283">
    <property type="entry name" value="BETA-LACTAMASE-RELATED"/>
    <property type="match status" value="1"/>
</dbReference>
<evidence type="ECO:0000259" key="1">
    <source>
        <dbReference type="Pfam" id="PF00144"/>
    </source>
</evidence>
<dbReference type="Gene3D" id="3.40.710.10">
    <property type="entry name" value="DD-peptidase/beta-lactamase superfamily"/>
    <property type="match status" value="1"/>
</dbReference>
<organism evidence="2 3">
    <name type="scientific">Nocardioides pinisoli</name>
    <dbReference type="NCBI Taxonomy" id="2950279"/>
    <lineage>
        <taxon>Bacteria</taxon>
        <taxon>Bacillati</taxon>
        <taxon>Actinomycetota</taxon>
        <taxon>Actinomycetes</taxon>
        <taxon>Propionibacteriales</taxon>
        <taxon>Nocardioidaceae</taxon>
        <taxon>Nocardioides</taxon>
    </lineage>
</organism>
<dbReference type="InterPro" id="IPR012338">
    <property type="entry name" value="Beta-lactam/transpept-like"/>
</dbReference>
<name>A0ABT1L0Y7_9ACTN</name>
<sequence length="468" mass="50495">MSQRVDPAGVLAFVDAVDADPNVELHGLMVLRHGHVVAEGWWAPHTAERTRLVYSLSKSFTSTALAFAADEGLVDLDDTVLQHFPEYADEVTDPRSRSLTLRHLISMASGHDRDMWGEAVARDREDPVRGFLLMPPEAPPGSVFAYSQPCTYTVAAVIQRLAGQRLSEYLGPRLLEPLGIDPVAWFSMPPGREQGFSGLFARTEDVAKLGQLYLQRGRWDGQQLIPESYVAQATSRAVATADADEGKVDWSQGYGYGFWMSRHGYRGDGAFGQFCLVLPEQDAVVAITGGTEAMQTVLDHVWEHLLPSLGGGTEVAEDAHPRLVERLRTLGLPPCPGTPSPPRLADWSGTTFSVVDSSAAASTLSSVVVETAHGSVGITLHEPDNALTFAAGAGEWLVSEPSDASGDGVPVAASAGWIGDDTLRVEAIFLETPHRLDVECSLSTGTARATWRGTPLDGGRLKRLHRPR</sequence>